<evidence type="ECO:0000313" key="3">
    <source>
        <dbReference type="Proteomes" id="UP001162164"/>
    </source>
</evidence>
<evidence type="ECO:0000256" key="1">
    <source>
        <dbReference type="SAM" id="MobiDB-lite"/>
    </source>
</evidence>
<feature type="compositionally biased region" description="Basic and acidic residues" evidence="1">
    <location>
        <begin position="25"/>
        <end position="40"/>
    </location>
</feature>
<organism evidence="2 3">
    <name type="scientific">Molorchus minor</name>
    <dbReference type="NCBI Taxonomy" id="1323400"/>
    <lineage>
        <taxon>Eukaryota</taxon>
        <taxon>Metazoa</taxon>
        <taxon>Ecdysozoa</taxon>
        <taxon>Arthropoda</taxon>
        <taxon>Hexapoda</taxon>
        <taxon>Insecta</taxon>
        <taxon>Pterygota</taxon>
        <taxon>Neoptera</taxon>
        <taxon>Endopterygota</taxon>
        <taxon>Coleoptera</taxon>
        <taxon>Polyphaga</taxon>
        <taxon>Cucujiformia</taxon>
        <taxon>Chrysomeloidea</taxon>
        <taxon>Cerambycidae</taxon>
        <taxon>Lamiinae</taxon>
        <taxon>Monochamini</taxon>
        <taxon>Molorchus</taxon>
    </lineage>
</organism>
<reference evidence="2" key="1">
    <citation type="journal article" date="2023" name="Insect Mol. Biol.">
        <title>Genome sequencing provides insights into the evolution of gene families encoding plant cell wall-degrading enzymes in longhorned beetles.</title>
        <authorList>
            <person name="Shin N.R."/>
            <person name="Okamura Y."/>
            <person name="Kirsch R."/>
            <person name="Pauchet Y."/>
        </authorList>
    </citation>
    <scope>NUCLEOTIDE SEQUENCE</scope>
    <source>
        <strain evidence="2">MMC_N1</strain>
    </source>
</reference>
<comment type="caution">
    <text evidence="2">The sequence shown here is derived from an EMBL/GenBank/DDBJ whole genome shotgun (WGS) entry which is preliminary data.</text>
</comment>
<name>A0ABQ9J4P4_9CUCU</name>
<evidence type="ECO:0000313" key="2">
    <source>
        <dbReference type="EMBL" id="KAJ8973084.1"/>
    </source>
</evidence>
<accession>A0ABQ9J4P4</accession>
<sequence>MTGPNCFQVKYTKIFEMFQYSSDDQTDKKIHFSPKLERPRSLSIQQSEEHLEENQSKDENTKDADKTEENEAPKK</sequence>
<protein>
    <submittedName>
        <fullName evidence="2">Uncharacterized protein</fullName>
    </submittedName>
</protein>
<keyword evidence="3" id="KW-1185">Reference proteome</keyword>
<feature type="region of interest" description="Disordered" evidence="1">
    <location>
        <begin position="23"/>
        <end position="75"/>
    </location>
</feature>
<dbReference type="Proteomes" id="UP001162164">
    <property type="component" value="Unassembled WGS sequence"/>
</dbReference>
<feature type="compositionally biased region" description="Basic and acidic residues" evidence="1">
    <location>
        <begin position="47"/>
        <end position="75"/>
    </location>
</feature>
<gene>
    <name evidence="2" type="ORF">NQ317_009174</name>
</gene>
<dbReference type="EMBL" id="JAPWTJ010001244">
    <property type="protein sequence ID" value="KAJ8973084.1"/>
    <property type="molecule type" value="Genomic_DNA"/>
</dbReference>
<proteinExistence type="predicted"/>